<dbReference type="EMBL" id="CP117167">
    <property type="protein sequence ID" value="WCT10684.1"/>
    <property type="molecule type" value="Genomic_DNA"/>
</dbReference>
<evidence type="ECO:0000313" key="2">
    <source>
        <dbReference type="EMBL" id="WCT10684.1"/>
    </source>
</evidence>
<dbReference type="Gene3D" id="3.90.550.10">
    <property type="entry name" value="Spore Coat Polysaccharide Biosynthesis Protein SpsA, Chain A"/>
    <property type="match status" value="1"/>
</dbReference>
<dbReference type="Pfam" id="PF12804">
    <property type="entry name" value="NTP_transf_3"/>
    <property type="match status" value="1"/>
</dbReference>
<dbReference type="SUPFAM" id="SSF53448">
    <property type="entry name" value="Nucleotide-diphospho-sugar transferases"/>
    <property type="match status" value="1"/>
</dbReference>
<dbReference type="CDD" id="cd04182">
    <property type="entry name" value="GT_2_like_f"/>
    <property type="match status" value="1"/>
</dbReference>
<proteinExistence type="predicted"/>
<evidence type="ECO:0000259" key="1">
    <source>
        <dbReference type="Pfam" id="PF12804"/>
    </source>
</evidence>
<accession>A0ABY7T337</accession>
<keyword evidence="3" id="KW-1185">Reference proteome</keyword>
<dbReference type="Proteomes" id="UP001216139">
    <property type="component" value="Chromosome"/>
</dbReference>
<dbReference type="InterPro" id="IPR029044">
    <property type="entry name" value="Nucleotide-diphossugar_trans"/>
</dbReference>
<feature type="domain" description="MobA-like NTP transferase" evidence="1">
    <location>
        <begin position="1"/>
        <end position="159"/>
    </location>
</feature>
<protein>
    <submittedName>
        <fullName evidence="2">Nucleotidyltransferase family protein</fullName>
    </submittedName>
</protein>
<dbReference type="InterPro" id="IPR025877">
    <property type="entry name" value="MobA-like_NTP_Trfase"/>
</dbReference>
<sequence length="190" mass="21069">MAAGRGSRFGQPKQNLIFQNQTLLERAITTAISSMCRPIVVITGAHAGLLDISVKAPNVSIFFNPNWEEGMASSIRVGIEAMKKDPAIDSALIMLCDQPLVTPALINDMQRKQEISGKTIVGCTYNGTVGVPMLFHRVLFDELLQLQGHEGAKKILKNHPENIETLPFEEGRFDIDTPEDYERLIKNYTS</sequence>
<name>A0ABY7T337_9SPHI</name>
<dbReference type="RefSeq" id="WP_273628876.1">
    <property type="nucleotide sequence ID" value="NZ_CP117167.1"/>
</dbReference>
<evidence type="ECO:0000313" key="3">
    <source>
        <dbReference type="Proteomes" id="UP001216139"/>
    </source>
</evidence>
<organism evidence="2 3">
    <name type="scientific">Mucilaginibacter jinjuensis</name>
    <dbReference type="NCBI Taxonomy" id="1176721"/>
    <lineage>
        <taxon>Bacteria</taxon>
        <taxon>Pseudomonadati</taxon>
        <taxon>Bacteroidota</taxon>
        <taxon>Sphingobacteriia</taxon>
        <taxon>Sphingobacteriales</taxon>
        <taxon>Sphingobacteriaceae</taxon>
        <taxon>Mucilaginibacter</taxon>
    </lineage>
</organism>
<reference evidence="2 3" key="1">
    <citation type="submission" date="2023-02" db="EMBL/GenBank/DDBJ databases">
        <title>Genome sequence of Mucilaginibacter jinjuensis strain KACC 16571.</title>
        <authorList>
            <person name="Kim S."/>
            <person name="Heo J."/>
            <person name="Kwon S.-W."/>
        </authorList>
    </citation>
    <scope>NUCLEOTIDE SEQUENCE [LARGE SCALE GENOMIC DNA]</scope>
    <source>
        <strain evidence="2 3">KACC 16571</strain>
    </source>
</reference>
<dbReference type="PANTHER" id="PTHR43777:SF1">
    <property type="entry name" value="MOLYBDENUM COFACTOR CYTIDYLYLTRANSFERASE"/>
    <property type="match status" value="1"/>
</dbReference>
<gene>
    <name evidence="2" type="ORF">PQO05_18265</name>
</gene>
<dbReference type="PANTHER" id="PTHR43777">
    <property type="entry name" value="MOLYBDENUM COFACTOR CYTIDYLYLTRANSFERASE"/>
    <property type="match status" value="1"/>
</dbReference>